<sequence length="228" mass="23892">MVAPRLGASRITLCNLAAYPPAAEGGAPCAALLLGIGREFAAEAELAARHGCAAWVVDPLVRRRPEPAAGRLSFLRLPFVAAAGGFHDGRALVKVPALAESLGVGRLAALRLDCRGCELGLGAAVEGHGDGDFLGRVDQLSVRLHMGRRWAPGRRQVLEWGRLAFLLRRDGLQVVAARYGPCSGPQAEEGGGGCDELWAAVGFQLVFAHSARKSKPNSIYMDAPAGPA</sequence>
<protein>
    <submittedName>
        <fullName evidence="1">Uncharacterized protein</fullName>
    </submittedName>
</protein>
<evidence type="ECO:0000313" key="2">
    <source>
        <dbReference type="Proteomes" id="UP001445335"/>
    </source>
</evidence>
<accession>A0AAW1RMG2</accession>
<dbReference type="AlphaFoldDB" id="A0AAW1RMG2"/>
<gene>
    <name evidence="1" type="ORF">WJX81_004034</name>
</gene>
<evidence type="ECO:0000313" key="1">
    <source>
        <dbReference type="EMBL" id="KAK9835012.1"/>
    </source>
</evidence>
<reference evidence="1 2" key="1">
    <citation type="journal article" date="2024" name="Nat. Commun.">
        <title>Phylogenomics reveals the evolutionary origins of lichenization in chlorophyte algae.</title>
        <authorList>
            <person name="Puginier C."/>
            <person name="Libourel C."/>
            <person name="Otte J."/>
            <person name="Skaloud P."/>
            <person name="Haon M."/>
            <person name="Grisel S."/>
            <person name="Petersen M."/>
            <person name="Berrin J.G."/>
            <person name="Delaux P.M."/>
            <person name="Dal Grande F."/>
            <person name="Keller J."/>
        </authorList>
    </citation>
    <scope>NUCLEOTIDE SEQUENCE [LARGE SCALE GENOMIC DNA]</scope>
    <source>
        <strain evidence="1 2">SAG 245.80</strain>
    </source>
</reference>
<comment type="caution">
    <text evidence="1">The sequence shown here is derived from an EMBL/GenBank/DDBJ whole genome shotgun (WGS) entry which is preliminary data.</text>
</comment>
<name>A0AAW1RMG2_9CHLO</name>
<proteinExistence type="predicted"/>
<dbReference type="Proteomes" id="UP001445335">
    <property type="component" value="Unassembled WGS sequence"/>
</dbReference>
<keyword evidence="2" id="KW-1185">Reference proteome</keyword>
<dbReference type="EMBL" id="JALJOU010000030">
    <property type="protein sequence ID" value="KAK9835012.1"/>
    <property type="molecule type" value="Genomic_DNA"/>
</dbReference>
<organism evidence="1 2">
    <name type="scientific">Elliptochloris bilobata</name>
    <dbReference type="NCBI Taxonomy" id="381761"/>
    <lineage>
        <taxon>Eukaryota</taxon>
        <taxon>Viridiplantae</taxon>
        <taxon>Chlorophyta</taxon>
        <taxon>core chlorophytes</taxon>
        <taxon>Trebouxiophyceae</taxon>
        <taxon>Trebouxiophyceae incertae sedis</taxon>
        <taxon>Elliptochloris clade</taxon>
        <taxon>Elliptochloris</taxon>
    </lineage>
</organism>